<reference evidence="2 3" key="1">
    <citation type="journal article" date="2013" name="Genome Announc.">
        <title>Complete Genome Sequence of Glaciecola psychrophila Strain 170T.</title>
        <authorList>
            <person name="Yin J."/>
            <person name="Chen J."/>
            <person name="Liu G."/>
            <person name="Yu Y."/>
            <person name="Song L."/>
            <person name="Wang X."/>
            <person name="Qu X."/>
        </authorList>
    </citation>
    <scope>NUCLEOTIDE SEQUENCE [LARGE SCALE GENOMIC DNA]</scope>
    <source>
        <strain evidence="2 3">170</strain>
    </source>
</reference>
<dbReference type="STRING" id="1129794.C427_3827"/>
<keyword evidence="3" id="KW-1185">Reference proteome</keyword>
<accession>K6YXK6</accession>
<name>K6YXK6_9ALTE</name>
<dbReference type="RefSeq" id="WP_007637679.1">
    <property type="nucleotide sequence ID" value="NC_020514.1"/>
</dbReference>
<dbReference type="OrthoDB" id="9774179at2"/>
<dbReference type="PANTHER" id="PTHR43841:SF1">
    <property type="entry name" value="3-HYDROXYACYL-THIOESTER DEHYDRATASE X"/>
    <property type="match status" value="1"/>
</dbReference>
<dbReference type="Proteomes" id="UP000011864">
    <property type="component" value="Chromosome"/>
</dbReference>
<dbReference type="Pfam" id="PF01575">
    <property type="entry name" value="MaoC_dehydratas"/>
    <property type="match status" value="1"/>
</dbReference>
<dbReference type="eggNOG" id="COG2030">
    <property type="taxonomic scope" value="Bacteria"/>
</dbReference>
<dbReference type="EMBL" id="CP003837">
    <property type="protein sequence ID" value="AGH45935.1"/>
    <property type="molecule type" value="Genomic_DNA"/>
</dbReference>
<dbReference type="HOGENOM" id="CLU_2684505_0_0_6"/>
<dbReference type="SUPFAM" id="SSF54637">
    <property type="entry name" value="Thioesterase/thiol ester dehydrase-isomerase"/>
    <property type="match status" value="1"/>
</dbReference>
<evidence type="ECO:0000313" key="2">
    <source>
        <dbReference type="EMBL" id="AGH45935.1"/>
    </source>
</evidence>
<protein>
    <submittedName>
        <fullName evidence="2">MaoC domain-containing protein dehydratase</fullName>
    </submittedName>
</protein>
<evidence type="ECO:0000313" key="3">
    <source>
        <dbReference type="Proteomes" id="UP000011864"/>
    </source>
</evidence>
<dbReference type="PATRIC" id="fig|1129794.4.peg.3813"/>
<dbReference type="InterPro" id="IPR029069">
    <property type="entry name" value="HotDog_dom_sf"/>
</dbReference>
<organism evidence="2 3">
    <name type="scientific">Paraglaciecola psychrophila 170</name>
    <dbReference type="NCBI Taxonomy" id="1129794"/>
    <lineage>
        <taxon>Bacteria</taxon>
        <taxon>Pseudomonadati</taxon>
        <taxon>Pseudomonadota</taxon>
        <taxon>Gammaproteobacteria</taxon>
        <taxon>Alteromonadales</taxon>
        <taxon>Alteromonadaceae</taxon>
        <taxon>Paraglaciecola</taxon>
    </lineage>
</organism>
<dbReference type="KEGG" id="gps:C427_3827"/>
<gene>
    <name evidence="2" type="ORF">C427_3827</name>
</gene>
<dbReference type="Gene3D" id="3.10.129.10">
    <property type="entry name" value="Hotdog Thioesterase"/>
    <property type="match status" value="1"/>
</dbReference>
<evidence type="ECO:0000259" key="1">
    <source>
        <dbReference type="Pfam" id="PF01575"/>
    </source>
</evidence>
<dbReference type="PANTHER" id="PTHR43841">
    <property type="entry name" value="3-HYDROXYACYL-THIOESTER DEHYDRATASE HTDX-RELATED"/>
    <property type="match status" value="1"/>
</dbReference>
<sequence>MTSLTQPLNTTWDLSSTLGRQYAKVSGDFNPIHLNKWLAKLFGFQQHIIHGMLTKSYCISALQKVTPLSISKRL</sequence>
<proteinExistence type="predicted"/>
<feature type="domain" description="MaoC-like" evidence="1">
    <location>
        <begin position="16"/>
        <end position="62"/>
    </location>
</feature>
<dbReference type="InterPro" id="IPR002539">
    <property type="entry name" value="MaoC-like_dom"/>
</dbReference>
<dbReference type="AlphaFoldDB" id="K6YXK6"/>